<keyword evidence="2" id="KW-0812">Transmembrane</keyword>
<feature type="region of interest" description="Disordered" evidence="1">
    <location>
        <begin position="43"/>
        <end position="62"/>
    </location>
</feature>
<dbReference type="EMBL" id="JAPEUV010000132">
    <property type="protein sequence ID" value="KAJ4331955.1"/>
    <property type="molecule type" value="Genomic_DNA"/>
</dbReference>
<feature type="transmembrane region" description="Helical" evidence="2">
    <location>
        <begin position="411"/>
        <end position="431"/>
    </location>
</feature>
<evidence type="ECO:0000256" key="1">
    <source>
        <dbReference type="SAM" id="MobiDB-lite"/>
    </source>
</evidence>
<sequence>MLKLFARNLREEASGELERLAAQLVTVKAGFVAQRIVERFEVHTERQSQKREDSSDEEEGDPIDEDIIQDLAAFEEFLLESNAFVAFQQQIFLFVQQEFSGSSTAAVEDGRVTNETLLTSPGRSEIIGVEPEPNETGSKFRTLARIESVSQRLLIAAGCMEPSLEPGKECTGADATITHYNKHSTSQKWTFDTSAWRQKVAKHFSFGSTSASTLPQHNSPDQNADTMTAVAVDGTAAGTGTLHLLACVHETHELKSLLQEPVDQINNDRSLFQFMKQQLAQKRNRIRSLLSMRSVQGIYFLKEKREPFPNAEYRCKPIVAAWPPVEPKYMLHMLKSPGCVSEKGTSILNMIPRRICGKLDEGLTEPAVGWGMYYQEGLDRTMIVNVLFGLFLLSSLLFGVLWSVLKMDIQGAFGVISYIMTASGIITAWVATRAKG</sequence>
<evidence type="ECO:0000313" key="3">
    <source>
        <dbReference type="EMBL" id="KAJ4331955.1"/>
    </source>
</evidence>
<feature type="compositionally biased region" description="Basic and acidic residues" evidence="1">
    <location>
        <begin position="43"/>
        <end position="53"/>
    </location>
</feature>
<organism evidence="3 4">
    <name type="scientific">Didymella glomerata</name>
    <dbReference type="NCBI Taxonomy" id="749621"/>
    <lineage>
        <taxon>Eukaryota</taxon>
        <taxon>Fungi</taxon>
        <taxon>Dikarya</taxon>
        <taxon>Ascomycota</taxon>
        <taxon>Pezizomycotina</taxon>
        <taxon>Dothideomycetes</taxon>
        <taxon>Pleosporomycetidae</taxon>
        <taxon>Pleosporales</taxon>
        <taxon>Pleosporineae</taxon>
        <taxon>Didymellaceae</taxon>
        <taxon>Didymella</taxon>
    </lineage>
</organism>
<evidence type="ECO:0000256" key="2">
    <source>
        <dbReference type="SAM" id="Phobius"/>
    </source>
</evidence>
<evidence type="ECO:0000313" key="4">
    <source>
        <dbReference type="Proteomes" id="UP001140562"/>
    </source>
</evidence>
<gene>
    <name evidence="3" type="ORF">N0V87_008759</name>
</gene>
<dbReference type="OrthoDB" id="5355526at2759"/>
<dbReference type="AlphaFoldDB" id="A0A9W8WSG9"/>
<feature type="transmembrane region" description="Helical" evidence="2">
    <location>
        <begin position="382"/>
        <end position="405"/>
    </location>
</feature>
<accession>A0A9W8WSG9</accession>
<proteinExistence type="predicted"/>
<protein>
    <submittedName>
        <fullName evidence="3">Uncharacterized protein</fullName>
    </submittedName>
</protein>
<keyword evidence="4" id="KW-1185">Reference proteome</keyword>
<name>A0A9W8WSG9_9PLEO</name>
<dbReference type="Proteomes" id="UP001140562">
    <property type="component" value="Unassembled WGS sequence"/>
</dbReference>
<reference evidence="3" key="1">
    <citation type="submission" date="2022-10" db="EMBL/GenBank/DDBJ databases">
        <title>Tapping the CABI collections for fungal endophytes: first genome assemblies for Collariella, Neodidymelliopsis, Ascochyta clinopodiicola, Didymella pomorum, Didymosphaeria variabile, Neocosmospora piperis and Neocucurbitaria cava.</title>
        <authorList>
            <person name="Hill R."/>
        </authorList>
    </citation>
    <scope>NUCLEOTIDE SEQUENCE</scope>
    <source>
        <strain evidence="3">IMI 360193</strain>
    </source>
</reference>
<comment type="caution">
    <text evidence="3">The sequence shown here is derived from an EMBL/GenBank/DDBJ whole genome shotgun (WGS) entry which is preliminary data.</text>
</comment>
<keyword evidence="2" id="KW-1133">Transmembrane helix</keyword>
<keyword evidence="2" id="KW-0472">Membrane</keyword>